<name>A0A504YA24_FASGI</name>
<proteinExistence type="predicted"/>
<reference evidence="2 3" key="1">
    <citation type="submission" date="2019-04" db="EMBL/GenBank/DDBJ databases">
        <title>Annotation for the trematode Fasciola gigantica.</title>
        <authorList>
            <person name="Choi Y.-J."/>
        </authorList>
    </citation>
    <scope>NUCLEOTIDE SEQUENCE [LARGE SCALE GENOMIC DNA]</scope>
    <source>
        <strain evidence="2">Uganda_cow_1</strain>
    </source>
</reference>
<dbReference type="Proteomes" id="UP000316759">
    <property type="component" value="Unassembled WGS sequence"/>
</dbReference>
<keyword evidence="3" id="KW-1185">Reference proteome</keyword>
<evidence type="ECO:0000313" key="2">
    <source>
        <dbReference type="EMBL" id="TPP58432.1"/>
    </source>
</evidence>
<feature type="compositionally biased region" description="Basic and acidic residues" evidence="1">
    <location>
        <begin position="21"/>
        <end position="36"/>
    </location>
</feature>
<feature type="compositionally biased region" description="Polar residues" evidence="1">
    <location>
        <begin position="85"/>
        <end position="98"/>
    </location>
</feature>
<feature type="region of interest" description="Disordered" evidence="1">
    <location>
        <begin position="21"/>
        <end position="117"/>
    </location>
</feature>
<protein>
    <submittedName>
        <fullName evidence="2">Uncharacterized protein</fullName>
    </submittedName>
</protein>
<sequence length="459" mass="52009">MPFKREWRKFERKATAACKKAINEIIRRSPSPERRRTPPPLPKPEVTSSVNKDVTQSSGTLPESTKPSEIPSSSFAATESKKPTAENNLCTTALSITEQSDRDIHPRNSATSEIKPDLQSECAELKAQANDSGFEGSKECVETTGFANENHREMKDLVEEDKLDLVIRPASMEKEPEIQTEKDQEKCTIGEQMKRTAAESKEEISTDVLMRFNILDISAHSDEVEPTNSLKNIPGGMALLKLIGTIRLAIANYKLNDGNQRRVYAEHTRKFCDCACQIMMKLGKGKGEILLDTEYLIALKQIVQQTTLFHEKNITSIQQCSDDVFQLLEQMQQSLRQELRIPFGTEEATTRTRLVQMKRATADCLSKSLFQLEAVARYTTEINNWLLEYERFLEERITVIQCVGRPADDDDQTEHKELDQVKKLTPQILNTYSNLNHQCLNAMDLLQNELSSYGQTLSS</sequence>
<evidence type="ECO:0000256" key="1">
    <source>
        <dbReference type="SAM" id="MobiDB-lite"/>
    </source>
</evidence>
<accession>A0A504YA24</accession>
<feature type="compositionally biased region" description="Polar residues" evidence="1">
    <location>
        <begin position="50"/>
        <end position="77"/>
    </location>
</feature>
<dbReference type="AlphaFoldDB" id="A0A504YA24"/>
<dbReference type="EMBL" id="SUNJ01012021">
    <property type="protein sequence ID" value="TPP58432.1"/>
    <property type="molecule type" value="Genomic_DNA"/>
</dbReference>
<comment type="caution">
    <text evidence="2">The sequence shown here is derived from an EMBL/GenBank/DDBJ whole genome shotgun (WGS) entry which is preliminary data.</text>
</comment>
<evidence type="ECO:0000313" key="3">
    <source>
        <dbReference type="Proteomes" id="UP000316759"/>
    </source>
</evidence>
<gene>
    <name evidence="2" type="ORF">FGIG_05109</name>
</gene>
<organism evidence="2 3">
    <name type="scientific">Fasciola gigantica</name>
    <name type="common">Giant liver fluke</name>
    <dbReference type="NCBI Taxonomy" id="46835"/>
    <lineage>
        <taxon>Eukaryota</taxon>
        <taxon>Metazoa</taxon>
        <taxon>Spiralia</taxon>
        <taxon>Lophotrochozoa</taxon>
        <taxon>Platyhelminthes</taxon>
        <taxon>Trematoda</taxon>
        <taxon>Digenea</taxon>
        <taxon>Plagiorchiida</taxon>
        <taxon>Echinostomata</taxon>
        <taxon>Echinostomatoidea</taxon>
        <taxon>Fasciolidae</taxon>
        <taxon>Fasciola</taxon>
    </lineage>
</organism>